<comment type="caution">
    <text evidence="1">The sequence shown here is derived from an EMBL/GenBank/DDBJ whole genome shotgun (WGS) entry which is preliminary data.</text>
</comment>
<name>A0A133VD14_9EURY</name>
<dbReference type="EMBL" id="LHYD01000069">
    <property type="protein sequence ID" value="KXB04346.1"/>
    <property type="molecule type" value="Genomic_DNA"/>
</dbReference>
<keyword evidence="2" id="KW-1185">Reference proteome</keyword>
<evidence type="ECO:0008006" key="3">
    <source>
        <dbReference type="Google" id="ProtNLM"/>
    </source>
</evidence>
<evidence type="ECO:0000313" key="1">
    <source>
        <dbReference type="EMBL" id="KXB04346.1"/>
    </source>
</evidence>
<sequence length="77" mass="8514">MKQKAKISCKYENDAVAETIASAIQPDNLDSPDMIKIKTRKEGNQVESEIVVEGKIETLLNTLEDLLSCTSTAEKMI</sequence>
<gene>
    <name evidence="1" type="ORF">AKJ50_02500</name>
</gene>
<accession>A0A133VD14</accession>
<dbReference type="NCBIfam" id="NF011470">
    <property type="entry name" value="PRK14887.1"/>
    <property type="match status" value="1"/>
</dbReference>
<proteinExistence type="predicted"/>
<dbReference type="AlphaFoldDB" id="A0A133VD14"/>
<evidence type="ECO:0000313" key="2">
    <source>
        <dbReference type="Proteomes" id="UP000070311"/>
    </source>
</evidence>
<dbReference type="Proteomes" id="UP000070311">
    <property type="component" value="Unassembled WGS sequence"/>
</dbReference>
<reference evidence="1 2" key="1">
    <citation type="journal article" date="2016" name="Sci. Rep.">
        <title>Metabolic traits of an uncultured archaeal lineage -MSBL1- from brine pools of the Red Sea.</title>
        <authorList>
            <person name="Mwirichia R."/>
            <person name="Alam I."/>
            <person name="Rashid M."/>
            <person name="Vinu M."/>
            <person name="Ba-Alawi W."/>
            <person name="Anthony Kamau A."/>
            <person name="Kamanda Ngugi D."/>
            <person name="Goker M."/>
            <person name="Klenk H.P."/>
            <person name="Bajic V."/>
            <person name="Stingl U."/>
        </authorList>
    </citation>
    <scope>NUCLEOTIDE SEQUENCE [LARGE SCALE GENOMIC DNA]</scope>
    <source>
        <strain evidence="1">SCGC-AAA382A13</strain>
    </source>
</reference>
<protein>
    <recommendedName>
        <fullName evidence="3">KEOPS complex subunit</fullName>
    </recommendedName>
</protein>
<organism evidence="1 2">
    <name type="scientific">candidate division MSBL1 archaeon SCGC-AAA382A13</name>
    <dbReference type="NCBI Taxonomy" id="1698279"/>
    <lineage>
        <taxon>Archaea</taxon>
        <taxon>Methanobacteriati</taxon>
        <taxon>Methanobacteriota</taxon>
        <taxon>candidate division MSBL1</taxon>
    </lineage>
</organism>